<evidence type="ECO:0000256" key="1">
    <source>
        <dbReference type="SAM" id="MobiDB-lite"/>
    </source>
</evidence>
<feature type="region of interest" description="Disordered" evidence="1">
    <location>
        <begin position="23"/>
        <end position="51"/>
    </location>
</feature>
<reference evidence="2 3" key="1">
    <citation type="submission" date="2016-07" db="EMBL/GenBank/DDBJ databases">
        <title>Complete genome sequence of the Lentzea guizhouensis DHS C013.</title>
        <authorList>
            <person name="Cao C."/>
        </authorList>
    </citation>
    <scope>NUCLEOTIDE SEQUENCE [LARGE SCALE GENOMIC DNA]</scope>
    <source>
        <strain evidence="2 3">DHS C013</strain>
    </source>
</reference>
<gene>
    <name evidence="2" type="ORF">BBK82_42080</name>
</gene>
<evidence type="ECO:0008006" key="4">
    <source>
        <dbReference type="Google" id="ProtNLM"/>
    </source>
</evidence>
<dbReference type="STRING" id="1586287.BBK82_42080"/>
<evidence type="ECO:0000313" key="2">
    <source>
        <dbReference type="EMBL" id="ANZ41569.1"/>
    </source>
</evidence>
<dbReference type="InterPro" id="IPR025335">
    <property type="entry name" value="DUF4241"/>
</dbReference>
<dbReference type="AlphaFoldDB" id="A0A1B2HV02"/>
<organism evidence="2 3">
    <name type="scientific">Lentzea guizhouensis</name>
    <dbReference type="NCBI Taxonomy" id="1586287"/>
    <lineage>
        <taxon>Bacteria</taxon>
        <taxon>Bacillati</taxon>
        <taxon>Actinomycetota</taxon>
        <taxon>Actinomycetes</taxon>
        <taxon>Pseudonocardiales</taxon>
        <taxon>Pseudonocardiaceae</taxon>
        <taxon>Lentzea</taxon>
    </lineage>
</organism>
<dbReference type="Proteomes" id="UP000093053">
    <property type="component" value="Chromosome"/>
</dbReference>
<sequence length="442" mass="47109">MSRRTAVMAGALGVALLTGGLLTQRRSRDPGNRDPFSDEHLPAAPDPTDEPVEVVHCAGWDAASRSPVSPMSEAVARKQDAAGGQYAVVVLAGGVARAVVEVCWAAHHAEVWFVDDRGRRYRGTAYRRWPDERLRVFEVRGWRSGPDARELAGEPTSRVRVRRHADGTIRTVSTDTELSGGGKLQTSRDWADWPDPPSENVPVPAVDGWPVLAGLTGPVTVRPGPDEVPAAFPWKPPHPLRPRHITELTTDGARFRTDDGRVLTVKQTSAGTIRLPSGKLLVADPGWLHVAAAPLAVPVAPGQYAVDVFQVAENGKPETTWTVACRMTVTDAPVASWELAPLEGDVALELGEGEFSGNPVDTATLALLDHTGSAAFPSGDVDTAMPGDAPFRRLSAGQTDVVVVPGWSDGSFPVWVGRAADGSPSRFVVDFLVPDLCTAEPA</sequence>
<dbReference type="KEGG" id="led:BBK82_42080"/>
<proteinExistence type="predicted"/>
<evidence type="ECO:0000313" key="3">
    <source>
        <dbReference type="Proteomes" id="UP000093053"/>
    </source>
</evidence>
<protein>
    <recommendedName>
        <fullName evidence="4">DUF4241 domain-containing protein</fullName>
    </recommendedName>
</protein>
<name>A0A1B2HV02_9PSEU</name>
<feature type="compositionally biased region" description="Basic and acidic residues" evidence="1">
    <location>
        <begin position="26"/>
        <end position="41"/>
    </location>
</feature>
<accession>A0A1B2HV02</accession>
<keyword evidence="3" id="KW-1185">Reference proteome</keyword>
<dbReference type="EMBL" id="CP016793">
    <property type="protein sequence ID" value="ANZ41569.1"/>
    <property type="molecule type" value="Genomic_DNA"/>
</dbReference>
<dbReference type="Pfam" id="PF14025">
    <property type="entry name" value="DUF4241"/>
    <property type="match status" value="1"/>
</dbReference>